<proteinExistence type="predicted"/>
<dbReference type="GO" id="GO:0006084">
    <property type="term" value="P:acetyl-CoA metabolic process"/>
    <property type="evidence" value="ECO:0007669"/>
    <property type="project" value="InterPro"/>
</dbReference>
<dbReference type="Proteomes" id="UP000264062">
    <property type="component" value="Unassembled WGS sequence"/>
</dbReference>
<dbReference type="GO" id="GO:0008814">
    <property type="term" value="F:citrate CoA-transferase activity"/>
    <property type="evidence" value="ECO:0007669"/>
    <property type="project" value="InterPro"/>
</dbReference>
<dbReference type="AlphaFoldDB" id="A0A350HA64"/>
<dbReference type="EMBL" id="DMZY01000134">
    <property type="protein sequence ID" value="HAV92430.1"/>
    <property type="molecule type" value="Genomic_DNA"/>
</dbReference>
<dbReference type="PANTHER" id="PTHR40596">
    <property type="entry name" value="CITRATE LYASE ALPHA CHAIN"/>
    <property type="match status" value="1"/>
</dbReference>
<protein>
    <submittedName>
        <fullName evidence="1">Citrate lyase subunit alpha</fullName>
    </submittedName>
</protein>
<evidence type="ECO:0000313" key="2">
    <source>
        <dbReference type="Proteomes" id="UP000264062"/>
    </source>
</evidence>
<dbReference type="SUPFAM" id="SSF100950">
    <property type="entry name" value="NagB/RpiA/CoA transferase-like"/>
    <property type="match status" value="1"/>
</dbReference>
<evidence type="ECO:0000313" key="1">
    <source>
        <dbReference type="EMBL" id="HAV92430.1"/>
    </source>
</evidence>
<keyword evidence="1" id="KW-0456">Lyase</keyword>
<sequence length="283" mass="30974">MLRKNAVNRDIPDSIDNRELHPFAGAFNTNPIGKRKFAPKLSISKPNNDKLCKTVRDALEKAQVRDGMTISFHHHLREGDAVVNMVIEEIAKMGIKNITIFPTALFAVHDKLIEFVKSGVISKIEGSLNGPIGKFVSYGNMKNTCVLRSHGGRVRAIESGDMKIDIAFIASPTADEFGNCSGLYGKSACGPLAYADIDSRYAEHVIVITDNLVKYPLVPHSIPSTRVDTVVKVDSIGDPALIVTGTMRITKSPTRLLIAKYSVDFLDKIGYIKNEMNFQTGAG</sequence>
<feature type="non-terminal residue" evidence="1">
    <location>
        <position position="283"/>
    </location>
</feature>
<dbReference type="InterPro" id="IPR006472">
    <property type="entry name" value="Citrate_lyase_asu"/>
</dbReference>
<reference evidence="1 2" key="1">
    <citation type="journal article" date="2018" name="Nat. Biotechnol.">
        <title>A standardized bacterial taxonomy based on genome phylogeny substantially revises the tree of life.</title>
        <authorList>
            <person name="Parks D.H."/>
            <person name="Chuvochina M."/>
            <person name="Waite D.W."/>
            <person name="Rinke C."/>
            <person name="Skarshewski A."/>
            <person name="Chaumeil P.A."/>
            <person name="Hugenholtz P."/>
        </authorList>
    </citation>
    <scope>NUCLEOTIDE SEQUENCE [LARGE SCALE GENOMIC DNA]</scope>
    <source>
        <strain evidence="1">UBA9956</strain>
    </source>
</reference>
<gene>
    <name evidence="1" type="ORF">DCW38_04535</name>
</gene>
<organism evidence="1 2">
    <name type="scientific">candidate division WOR-3 bacterium</name>
    <dbReference type="NCBI Taxonomy" id="2052148"/>
    <lineage>
        <taxon>Bacteria</taxon>
        <taxon>Bacteria division WOR-3</taxon>
    </lineage>
</organism>
<dbReference type="GO" id="GO:0005737">
    <property type="term" value="C:cytoplasm"/>
    <property type="evidence" value="ECO:0007669"/>
    <property type="project" value="InterPro"/>
</dbReference>
<accession>A0A350HA64</accession>
<dbReference type="PANTHER" id="PTHR40596:SF1">
    <property type="entry name" value="CITRATE LYASE ALPHA CHAIN"/>
    <property type="match status" value="1"/>
</dbReference>
<dbReference type="GO" id="GO:0009346">
    <property type="term" value="C:ATP-independent citrate lyase complex"/>
    <property type="evidence" value="ECO:0007669"/>
    <property type="project" value="InterPro"/>
</dbReference>
<dbReference type="GO" id="GO:0016829">
    <property type="term" value="F:lyase activity"/>
    <property type="evidence" value="ECO:0007669"/>
    <property type="project" value="UniProtKB-KW"/>
</dbReference>
<comment type="caution">
    <text evidence="1">The sequence shown here is derived from an EMBL/GenBank/DDBJ whole genome shotgun (WGS) entry which is preliminary data.</text>
</comment>
<dbReference type="InterPro" id="IPR037171">
    <property type="entry name" value="NagB/RpiA_transferase-like"/>
</dbReference>
<dbReference type="Pfam" id="PF04223">
    <property type="entry name" value="CitF"/>
    <property type="match status" value="1"/>
</dbReference>
<dbReference type="Gene3D" id="3.40.1080.10">
    <property type="entry name" value="Glutaconate Coenzyme A-transferase"/>
    <property type="match status" value="2"/>
</dbReference>
<name>A0A350HA64_UNCW3</name>